<dbReference type="SFLD" id="SFLDF00027">
    <property type="entry name" value="p-type_atpase"/>
    <property type="match status" value="1"/>
</dbReference>
<dbReference type="Pfam" id="PF00702">
    <property type="entry name" value="Hydrolase"/>
    <property type="match status" value="1"/>
</dbReference>
<dbReference type="PRINTS" id="PR00119">
    <property type="entry name" value="CATATPASE"/>
</dbReference>
<dbReference type="EMBL" id="CACVAV010000347">
    <property type="protein sequence ID" value="CAA6822603.1"/>
    <property type="molecule type" value="Genomic_DNA"/>
</dbReference>
<dbReference type="GO" id="GO:0005524">
    <property type="term" value="F:ATP binding"/>
    <property type="evidence" value="ECO:0007669"/>
    <property type="project" value="UniProtKB-UniRule"/>
</dbReference>
<dbReference type="Gene3D" id="3.40.1110.10">
    <property type="entry name" value="Calcium-transporting ATPase, cytoplasmic domain N"/>
    <property type="match status" value="1"/>
</dbReference>
<keyword evidence="6 9" id="KW-0472">Membrane</keyword>
<dbReference type="InterPro" id="IPR036412">
    <property type="entry name" value="HAD-like_sf"/>
</dbReference>
<evidence type="ECO:0000256" key="4">
    <source>
        <dbReference type="ARBA" id="ARBA00022967"/>
    </source>
</evidence>
<dbReference type="InterPro" id="IPR023299">
    <property type="entry name" value="ATPase_P-typ_cyto_dom_N"/>
</dbReference>
<dbReference type="InterPro" id="IPR044492">
    <property type="entry name" value="P_typ_ATPase_HD_dom"/>
</dbReference>
<feature type="transmembrane region" description="Helical" evidence="9">
    <location>
        <begin position="148"/>
        <end position="176"/>
    </location>
</feature>
<feature type="domain" description="P-type ATPase A" evidence="10">
    <location>
        <begin position="198"/>
        <end position="294"/>
    </location>
</feature>
<sequence length="702" mass="77029">MLFSLLTISALATATIKVSDSRRRKRAGKQRRLLSTNPTNTSFSLSQMEERYQVYIEQKFDHLMGDGRKQQLQQLNTDTSAEISEEARKDNRYLLTTGINAGAAVTLGIVAPSLLILTVPGSLYFSWRHFRWAWQAFKQERRITISAVDAASAIVAAAAGFWRVWAVSIFLFAVFIKLRNKAKHKSQQKLTSIFSQTTTLVWVLHDGIETETRLEQLQESDVLVVRSGEVIPVDGVIIDGTGLVDERLLTGESQPVEKQVEDNVFASTLLLSGHLQLQMQKAGQQTVAARIGEILEKTSQYKNRHESMAEQFVDRSAVPTLVMSALAFPVSGISGAIGVLWSSFGYNMRISSPMGVINFLRHASEKQILIKDGLALDELPHIDTVIFDKTGTLTEEDPELHKIHVFADYSEADLLRYAAAAEQRQSHPIAHSIIAAANKQKLTIPTLEENHCKLGYGIEAIMCGLTIQLGSSRFIEESHIVVSKPIRQIRDTAEANGHSLVMLAINGELSGAIELQPRLRPSAPSVINFLKQQGIKTCIISGDREIPTRALSEVLGIDQYFANTLPENKASIIKELQDKGQKICFIGDGLNDAIALKQADVSVSLNGATTVATDTAQIILMDANLGHLATLVAMGKAFQESQKKNLRLSVIPATLSIAGIFALHAGLVLAAAMFYLSMGLSIRNSTKAIQLPQLPSQDKDSK</sequence>
<keyword evidence="5 9" id="KW-1133">Transmembrane helix</keyword>
<dbReference type="InterPro" id="IPR051014">
    <property type="entry name" value="Cation_Transport_ATPase_IB"/>
</dbReference>
<dbReference type="InterPro" id="IPR059000">
    <property type="entry name" value="ATPase_P-type_domA"/>
</dbReference>
<dbReference type="InterPro" id="IPR027256">
    <property type="entry name" value="P-typ_ATPase_IB"/>
</dbReference>
<evidence type="ECO:0000259" key="10">
    <source>
        <dbReference type="Pfam" id="PF00122"/>
    </source>
</evidence>
<comment type="catalytic activity">
    <reaction evidence="8">
        <text>Zn(2+)(in) + ATP + H2O = Zn(2+)(out) + ADP + phosphate + H(+)</text>
        <dbReference type="Rhea" id="RHEA:20621"/>
        <dbReference type="ChEBI" id="CHEBI:15377"/>
        <dbReference type="ChEBI" id="CHEBI:15378"/>
        <dbReference type="ChEBI" id="CHEBI:29105"/>
        <dbReference type="ChEBI" id="CHEBI:30616"/>
        <dbReference type="ChEBI" id="CHEBI:43474"/>
        <dbReference type="ChEBI" id="CHEBI:456216"/>
        <dbReference type="EC" id="7.2.2.12"/>
    </reaction>
</comment>
<dbReference type="PANTHER" id="PTHR48085">
    <property type="entry name" value="CADMIUM/ZINC-TRANSPORTING ATPASE HMA2-RELATED"/>
    <property type="match status" value="1"/>
</dbReference>
<accession>A0A6S6U1C4</accession>
<organism evidence="11">
    <name type="scientific">uncultured Thiotrichaceae bacterium</name>
    <dbReference type="NCBI Taxonomy" id="298394"/>
    <lineage>
        <taxon>Bacteria</taxon>
        <taxon>Pseudomonadati</taxon>
        <taxon>Pseudomonadota</taxon>
        <taxon>Gammaproteobacteria</taxon>
        <taxon>Thiotrichales</taxon>
        <taxon>Thiotrichaceae</taxon>
        <taxon>environmental samples</taxon>
    </lineage>
</organism>
<keyword evidence="4" id="KW-1278">Translocase</keyword>
<dbReference type="Pfam" id="PF00122">
    <property type="entry name" value="E1-E2_ATPase"/>
    <property type="match status" value="1"/>
</dbReference>
<dbReference type="GO" id="GO:0046872">
    <property type="term" value="F:metal ion binding"/>
    <property type="evidence" value="ECO:0007669"/>
    <property type="project" value="UniProtKB-KW"/>
</dbReference>
<feature type="transmembrane region" description="Helical" evidence="9">
    <location>
        <begin position="650"/>
        <end position="676"/>
    </location>
</feature>
<dbReference type="InterPro" id="IPR018303">
    <property type="entry name" value="ATPase_P-typ_P_site"/>
</dbReference>
<protein>
    <recommendedName>
        <fullName evidence="7">P-type Zn(2+) transporter</fullName>
        <ecNumber evidence="7">7.2.2.12</ecNumber>
    </recommendedName>
</protein>
<dbReference type="Gene3D" id="3.40.50.1000">
    <property type="entry name" value="HAD superfamily/HAD-like"/>
    <property type="match status" value="1"/>
</dbReference>
<keyword evidence="9" id="KW-1003">Cell membrane</keyword>
<keyword evidence="3 9" id="KW-0812">Transmembrane</keyword>
<dbReference type="NCBIfam" id="TIGR01525">
    <property type="entry name" value="ATPase-IB_hvy"/>
    <property type="match status" value="1"/>
</dbReference>
<dbReference type="Gene3D" id="2.70.150.10">
    <property type="entry name" value="Calcium-transporting ATPase, cytoplasmic transduction domain A"/>
    <property type="match status" value="1"/>
</dbReference>
<evidence type="ECO:0000256" key="8">
    <source>
        <dbReference type="ARBA" id="ARBA00047308"/>
    </source>
</evidence>
<evidence type="ECO:0000313" key="11">
    <source>
        <dbReference type="EMBL" id="CAA6822603.1"/>
    </source>
</evidence>
<gene>
    <name evidence="11" type="ORF">HELGO_WM55906</name>
</gene>
<reference evidence="11" key="1">
    <citation type="submission" date="2020-01" db="EMBL/GenBank/DDBJ databases">
        <authorList>
            <person name="Meier V. D."/>
            <person name="Meier V D."/>
        </authorList>
    </citation>
    <scope>NUCLEOTIDE SEQUENCE</scope>
    <source>
        <strain evidence="11">HLG_WM_MAG_08</strain>
    </source>
</reference>
<comment type="subcellular location">
    <subcellularLocation>
        <location evidence="9">Cell membrane</location>
    </subcellularLocation>
    <subcellularLocation>
        <location evidence="1">Membrane</location>
    </subcellularLocation>
</comment>
<name>A0A6S6U1C4_9GAMM</name>
<dbReference type="PROSITE" id="PS01229">
    <property type="entry name" value="COF_2"/>
    <property type="match status" value="1"/>
</dbReference>
<dbReference type="SUPFAM" id="SSF56784">
    <property type="entry name" value="HAD-like"/>
    <property type="match status" value="1"/>
</dbReference>
<dbReference type="GO" id="GO:0016463">
    <property type="term" value="F:P-type zinc transporter activity"/>
    <property type="evidence" value="ECO:0007669"/>
    <property type="project" value="UniProtKB-EC"/>
</dbReference>
<dbReference type="PANTHER" id="PTHR48085:SF5">
    <property type="entry name" value="CADMIUM_ZINC-TRANSPORTING ATPASE HMA4-RELATED"/>
    <property type="match status" value="1"/>
</dbReference>
<keyword evidence="9" id="KW-0479">Metal-binding</keyword>
<dbReference type="SUPFAM" id="SSF81653">
    <property type="entry name" value="Calcium ATPase, transduction domain A"/>
    <property type="match status" value="1"/>
</dbReference>
<dbReference type="SFLD" id="SFLDS00003">
    <property type="entry name" value="Haloacid_Dehalogenase"/>
    <property type="match status" value="1"/>
</dbReference>
<dbReference type="GO" id="GO:0005886">
    <property type="term" value="C:plasma membrane"/>
    <property type="evidence" value="ECO:0007669"/>
    <property type="project" value="UniProtKB-SubCell"/>
</dbReference>
<dbReference type="InterPro" id="IPR023214">
    <property type="entry name" value="HAD_sf"/>
</dbReference>
<comment type="similarity">
    <text evidence="2 9">Belongs to the cation transport ATPase (P-type) (TC 3.A.3) family. Type IB subfamily.</text>
</comment>
<dbReference type="AlphaFoldDB" id="A0A6S6U1C4"/>
<feature type="transmembrane region" description="Helical" evidence="9">
    <location>
        <begin position="321"/>
        <end position="344"/>
    </location>
</feature>
<dbReference type="NCBIfam" id="TIGR01494">
    <property type="entry name" value="ATPase_P-type"/>
    <property type="match status" value="1"/>
</dbReference>
<evidence type="ECO:0000256" key="2">
    <source>
        <dbReference type="ARBA" id="ARBA00006024"/>
    </source>
</evidence>
<dbReference type="GO" id="GO:0016887">
    <property type="term" value="F:ATP hydrolysis activity"/>
    <property type="evidence" value="ECO:0007669"/>
    <property type="project" value="InterPro"/>
</dbReference>
<feature type="transmembrane region" description="Helical" evidence="9">
    <location>
        <begin position="101"/>
        <end position="127"/>
    </location>
</feature>
<evidence type="ECO:0000256" key="1">
    <source>
        <dbReference type="ARBA" id="ARBA00004370"/>
    </source>
</evidence>
<dbReference type="PROSITE" id="PS00154">
    <property type="entry name" value="ATPASE_E1_E2"/>
    <property type="match status" value="1"/>
</dbReference>
<keyword evidence="9" id="KW-0547">Nucleotide-binding</keyword>
<evidence type="ECO:0000256" key="9">
    <source>
        <dbReference type="RuleBase" id="RU362081"/>
    </source>
</evidence>
<dbReference type="InterPro" id="IPR008250">
    <property type="entry name" value="ATPase_P-typ_transduc_dom_A_sf"/>
</dbReference>
<keyword evidence="11" id="KW-0378">Hydrolase</keyword>
<evidence type="ECO:0000256" key="5">
    <source>
        <dbReference type="ARBA" id="ARBA00022989"/>
    </source>
</evidence>
<keyword evidence="9" id="KW-0067">ATP-binding</keyword>
<dbReference type="SFLD" id="SFLDG00002">
    <property type="entry name" value="C1.7:_P-type_atpase_like"/>
    <property type="match status" value="1"/>
</dbReference>
<dbReference type="InterPro" id="IPR001757">
    <property type="entry name" value="P_typ_ATPase"/>
</dbReference>
<evidence type="ECO:0000256" key="6">
    <source>
        <dbReference type="ARBA" id="ARBA00023136"/>
    </source>
</evidence>
<proteinExistence type="inferred from homology"/>
<evidence type="ECO:0000256" key="3">
    <source>
        <dbReference type="ARBA" id="ARBA00022692"/>
    </source>
</evidence>
<dbReference type="EC" id="7.2.2.12" evidence="7"/>
<evidence type="ECO:0000256" key="7">
    <source>
        <dbReference type="ARBA" id="ARBA00039097"/>
    </source>
</evidence>